<dbReference type="Pfam" id="PF10081">
    <property type="entry name" value="Abhydrolase_9"/>
    <property type="match status" value="1"/>
</dbReference>
<sequence length="583" mass="63256">MRSIRRSVASLLAALTTTTRLTRRSRRQEVTRALDSGGFLGASIASWVATSPSLLPRTWWMWAVNIGLSQMYGYASGVVVSRAIQHTAEALGVRVGIIPELRSRARWLGGAALVGITAYSWMRGVLRQREISHLVGREPKNVATAGVGAVGGLGLALGALVSVRAAVGTGRMYRAVLRPYLPARVLGVVSISLTAATVAVLLERLIRGRLLEQAIEKAEAANRLISPEVRRPVSALRSGSRESSQSWASLGASGRRIVAGGAEPSVIAGTIGAPAHEPIRVYAGRSSSRGLPEAVEAVLAELDRTGAWDREVLVLFTGTGTGWLQEWSLSAIEFLTGGDCATASLQYSVYTSALSAVLDRHAPRLAGMLLFRAVRERLDRMPQERRPRLFVAGESLGSYGGHAAFRDPAEMLRGVDGAVWTGTPGFTPIWRTLTRGRRAGSPAIAPVIDHGRHIRFVTTPADLETDFYDGLYLPWEAPRIVYAQHASDPIVWWRPSLLWEAPDWLREKAGRDVTRHMQWFPWITFWQVAADMPLSVTMPGGHGHSYHEEMVPIWAAVLGRDDADVPAIVAAIRAHVDLGKNGG</sequence>
<keyword evidence="1" id="KW-0472">Membrane</keyword>
<evidence type="ECO:0000259" key="3">
    <source>
        <dbReference type="Pfam" id="PF15420"/>
    </source>
</evidence>
<dbReference type="Pfam" id="PF15420">
    <property type="entry name" value="Abhydrolase_9_N"/>
    <property type="match status" value="1"/>
</dbReference>
<feature type="transmembrane region" description="Helical" evidence="1">
    <location>
        <begin position="59"/>
        <end position="84"/>
    </location>
</feature>
<keyword evidence="4" id="KW-0378">Hydrolase</keyword>
<evidence type="ECO:0000313" key="5">
    <source>
        <dbReference type="Proteomes" id="UP001589793"/>
    </source>
</evidence>
<evidence type="ECO:0000313" key="4">
    <source>
        <dbReference type="EMBL" id="MFC0675330.1"/>
    </source>
</evidence>
<feature type="domain" description="Alpha/beta-hydrolase catalytic" evidence="2">
    <location>
        <begin position="279"/>
        <end position="563"/>
    </location>
</feature>
<dbReference type="RefSeq" id="WP_376982271.1">
    <property type="nucleotide sequence ID" value="NZ_JBHLSV010000022.1"/>
</dbReference>
<reference evidence="4 5" key="1">
    <citation type="submission" date="2024-09" db="EMBL/GenBank/DDBJ databases">
        <authorList>
            <person name="Sun Q."/>
            <person name="Mori K."/>
        </authorList>
    </citation>
    <scope>NUCLEOTIDE SEQUENCE [LARGE SCALE GENOMIC DNA]</scope>
    <source>
        <strain evidence="4 5">CICC 10874</strain>
    </source>
</reference>
<proteinExistence type="predicted"/>
<comment type="caution">
    <text evidence="4">The sequence shown here is derived from an EMBL/GenBank/DDBJ whole genome shotgun (WGS) entry which is preliminary data.</text>
</comment>
<protein>
    <submittedName>
        <fullName evidence="4">Alpha/beta hydrolase</fullName>
    </submittedName>
</protein>
<accession>A0ABV6RE96</accession>
<feature type="domain" description="Alpha/beta-hydrolase N-terminal" evidence="3">
    <location>
        <begin position="51"/>
        <end position="261"/>
    </location>
</feature>
<evidence type="ECO:0000256" key="1">
    <source>
        <dbReference type="SAM" id="Phobius"/>
    </source>
</evidence>
<feature type="transmembrane region" description="Helical" evidence="1">
    <location>
        <begin position="142"/>
        <end position="163"/>
    </location>
</feature>
<dbReference type="InterPro" id="IPR027788">
    <property type="entry name" value="Alpha/beta-hydrolase_N_dom"/>
</dbReference>
<name>A0ABV6RE96_9MICO</name>
<dbReference type="Proteomes" id="UP001589793">
    <property type="component" value="Unassembled WGS sequence"/>
</dbReference>
<feature type="transmembrane region" description="Helical" evidence="1">
    <location>
        <begin position="105"/>
        <end position="122"/>
    </location>
</feature>
<gene>
    <name evidence="4" type="ORF">ACFFF6_15300</name>
</gene>
<keyword evidence="5" id="KW-1185">Reference proteome</keyword>
<keyword evidence="1" id="KW-1133">Transmembrane helix</keyword>
<dbReference type="EMBL" id="JBHLSV010000022">
    <property type="protein sequence ID" value="MFC0675330.1"/>
    <property type="molecule type" value="Genomic_DNA"/>
</dbReference>
<feature type="transmembrane region" description="Helical" evidence="1">
    <location>
        <begin position="183"/>
        <end position="202"/>
    </location>
</feature>
<evidence type="ECO:0000259" key="2">
    <source>
        <dbReference type="Pfam" id="PF10081"/>
    </source>
</evidence>
<keyword evidence="1" id="KW-0812">Transmembrane</keyword>
<dbReference type="GO" id="GO:0016787">
    <property type="term" value="F:hydrolase activity"/>
    <property type="evidence" value="ECO:0007669"/>
    <property type="project" value="UniProtKB-KW"/>
</dbReference>
<organism evidence="4 5">
    <name type="scientific">Brachybacterium hainanense</name>
    <dbReference type="NCBI Taxonomy" id="1541174"/>
    <lineage>
        <taxon>Bacteria</taxon>
        <taxon>Bacillati</taxon>
        <taxon>Actinomycetota</taxon>
        <taxon>Actinomycetes</taxon>
        <taxon>Micrococcales</taxon>
        <taxon>Dermabacteraceae</taxon>
        <taxon>Brachybacterium</taxon>
    </lineage>
</organism>
<dbReference type="InterPro" id="IPR027787">
    <property type="entry name" value="Alpha/beta-hydrolase_catalytic"/>
</dbReference>